<dbReference type="OrthoDB" id="143422at2"/>
<dbReference type="PANTHER" id="PTHR33744">
    <property type="entry name" value="CARBOHYDRATE DIACID REGULATOR"/>
    <property type="match status" value="1"/>
</dbReference>
<dbReference type="Pfam" id="PF17853">
    <property type="entry name" value="GGDEF_2"/>
    <property type="match status" value="1"/>
</dbReference>
<evidence type="ECO:0000313" key="5">
    <source>
        <dbReference type="EMBL" id="AIQ14983.1"/>
    </source>
</evidence>
<feature type="domain" description="Purine catabolism PurC-like" evidence="2">
    <location>
        <begin position="12"/>
        <end position="130"/>
    </location>
</feature>
<sequence>MDWELVFTIREALKRPLFADAKVVGGSSGLDRAIRWVHVLESASFESLIHGQEMILTTGIGMSADLPTSLEFLEYLIHKNAACLCIELGTYFSAVPEELVSLADQHDFPLIVFNRTVRFVDITLDLHSLIINRHHRMLGELESISREFHRLTLTSQGTVKVLQLLSRSTRTQILYMQLQGKPQFFPSLPPEEQEPLLRFFSAFYEEMEGVHQPDATPSFREFGGKTVALKPVGALDQTWAYILMVCPHKPQEFDCLLLDSASLSIAQELLRTRYMEERKLFSENLWVDELINGRIDDENRLKSLIGPDFGVVNELAYRVCLIEIENPRNVKWNSSENEWESITFHLSLVLRSIFEKYSLRPLITLKNNRLTVIALDIQSKVPGRTRLQQALEALQNIRSDEKLKDLQLVIGVGKSHTQLKNAPAGYREAVQALSLYPCHQKPTLFYEELGVFQLLLSLNDGKTLQNFIRTYLGPLIDHDQQKGSELLLTLRVYLDHDGSKQIAARKLFIVRQSLYYRLDKITELLGEDFMSPENRISIQVALRAYQFLYPEKLTLPSSRSVPL</sequence>
<dbReference type="STRING" id="44251.PDUR_26245"/>
<gene>
    <name evidence="5" type="ORF">PDUR_26245</name>
</gene>
<dbReference type="KEGG" id="pdu:PDUR_26245"/>
<accession>A0A089HXA1</accession>
<dbReference type="InterPro" id="IPR041522">
    <property type="entry name" value="CdaR_GGDEF"/>
</dbReference>
<comment type="similarity">
    <text evidence="1">Belongs to the CdaR family.</text>
</comment>
<dbReference type="Gene3D" id="1.10.10.2840">
    <property type="entry name" value="PucR C-terminal helix-turn-helix domain"/>
    <property type="match status" value="1"/>
</dbReference>
<dbReference type="Pfam" id="PF13556">
    <property type="entry name" value="HTH_30"/>
    <property type="match status" value="1"/>
</dbReference>
<dbReference type="PANTHER" id="PTHR33744:SF1">
    <property type="entry name" value="DNA-BINDING TRANSCRIPTIONAL ACTIVATOR ADER"/>
    <property type="match status" value="1"/>
</dbReference>
<feature type="domain" description="PucR C-terminal helix-turn-helix" evidence="3">
    <location>
        <begin position="486"/>
        <end position="544"/>
    </location>
</feature>
<evidence type="ECO:0000259" key="2">
    <source>
        <dbReference type="Pfam" id="PF07905"/>
    </source>
</evidence>
<dbReference type="AlphaFoldDB" id="A0A089HXA1"/>
<evidence type="ECO:0008006" key="7">
    <source>
        <dbReference type="Google" id="ProtNLM"/>
    </source>
</evidence>
<protein>
    <recommendedName>
        <fullName evidence="7">PucR family transcriptional regulator</fullName>
    </recommendedName>
</protein>
<organism evidence="5 6">
    <name type="scientific">Paenibacillus durus</name>
    <name type="common">Paenibacillus azotofixans</name>
    <dbReference type="NCBI Taxonomy" id="44251"/>
    <lineage>
        <taxon>Bacteria</taxon>
        <taxon>Bacillati</taxon>
        <taxon>Bacillota</taxon>
        <taxon>Bacilli</taxon>
        <taxon>Bacillales</taxon>
        <taxon>Paenibacillaceae</taxon>
        <taxon>Paenibacillus</taxon>
    </lineage>
</organism>
<evidence type="ECO:0000259" key="4">
    <source>
        <dbReference type="Pfam" id="PF17853"/>
    </source>
</evidence>
<dbReference type="InterPro" id="IPR012914">
    <property type="entry name" value="PucR_dom"/>
</dbReference>
<name>A0A089HXA1_PAEDU</name>
<keyword evidence="6" id="KW-1185">Reference proteome</keyword>
<evidence type="ECO:0000256" key="1">
    <source>
        <dbReference type="ARBA" id="ARBA00006754"/>
    </source>
</evidence>
<dbReference type="InterPro" id="IPR051448">
    <property type="entry name" value="CdaR-like_regulators"/>
</dbReference>
<evidence type="ECO:0000313" key="6">
    <source>
        <dbReference type="Proteomes" id="UP000029409"/>
    </source>
</evidence>
<dbReference type="Proteomes" id="UP000029409">
    <property type="component" value="Chromosome"/>
</dbReference>
<dbReference type="Pfam" id="PF07905">
    <property type="entry name" value="PucR"/>
    <property type="match status" value="1"/>
</dbReference>
<dbReference type="eggNOG" id="COG2508">
    <property type="taxonomic scope" value="Bacteria"/>
</dbReference>
<feature type="domain" description="CdaR GGDEF-like" evidence="4">
    <location>
        <begin position="315"/>
        <end position="434"/>
    </location>
</feature>
<evidence type="ECO:0000259" key="3">
    <source>
        <dbReference type="Pfam" id="PF13556"/>
    </source>
</evidence>
<reference evidence="5 6" key="1">
    <citation type="submission" date="2014-08" db="EMBL/GenBank/DDBJ databases">
        <title>Comparative genomics of the Paenibacillus odorifer group.</title>
        <authorList>
            <person name="den Bakker H.C."/>
            <person name="Tsai Y.-C."/>
            <person name="Martin N."/>
            <person name="Korlach J."/>
            <person name="Wiedmann M."/>
        </authorList>
    </citation>
    <scope>NUCLEOTIDE SEQUENCE [LARGE SCALE GENOMIC DNA]</scope>
    <source>
        <strain evidence="5 6">DSM 1735</strain>
    </source>
</reference>
<dbReference type="RefSeq" id="WP_042208671.1">
    <property type="nucleotide sequence ID" value="NZ_CP009288.1"/>
</dbReference>
<dbReference type="InterPro" id="IPR025736">
    <property type="entry name" value="PucR_C-HTH_dom"/>
</dbReference>
<dbReference type="EMBL" id="CP009288">
    <property type="protein sequence ID" value="AIQ14983.1"/>
    <property type="molecule type" value="Genomic_DNA"/>
</dbReference>
<proteinExistence type="inferred from homology"/>
<dbReference type="InterPro" id="IPR042070">
    <property type="entry name" value="PucR_C-HTH_sf"/>
</dbReference>